<dbReference type="InterPro" id="IPR045225">
    <property type="entry name" value="Uracil/uridine/allantoin_perm"/>
</dbReference>
<evidence type="ECO:0000256" key="6">
    <source>
        <dbReference type="SAM" id="Phobius"/>
    </source>
</evidence>
<dbReference type="VEuPathDB" id="FungiDB:HMPREF1541_02859"/>
<feature type="transmembrane region" description="Helical" evidence="6">
    <location>
        <begin position="449"/>
        <end position="468"/>
    </location>
</feature>
<dbReference type="PANTHER" id="PTHR30618">
    <property type="entry name" value="NCS1 FAMILY PURINE/PYRIMIDINE TRANSPORTER"/>
    <property type="match status" value="1"/>
</dbReference>
<organism evidence="7 8">
    <name type="scientific">Cyphellophora europaea (strain CBS 101466)</name>
    <name type="common">Phialophora europaea</name>
    <dbReference type="NCBI Taxonomy" id="1220924"/>
    <lineage>
        <taxon>Eukaryota</taxon>
        <taxon>Fungi</taxon>
        <taxon>Dikarya</taxon>
        <taxon>Ascomycota</taxon>
        <taxon>Pezizomycotina</taxon>
        <taxon>Eurotiomycetes</taxon>
        <taxon>Chaetothyriomycetidae</taxon>
        <taxon>Chaetothyriales</taxon>
        <taxon>Cyphellophoraceae</taxon>
        <taxon>Cyphellophora</taxon>
    </lineage>
</organism>
<feature type="transmembrane region" description="Helical" evidence="6">
    <location>
        <begin position="330"/>
        <end position="348"/>
    </location>
</feature>
<evidence type="ECO:0000313" key="7">
    <source>
        <dbReference type="EMBL" id="ETN43700.1"/>
    </source>
</evidence>
<comment type="subcellular location">
    <subcellularLocation>
        <location evidence="1">Membrane</location>
        <topology evidence="1">Multi-pass membrane protein</topology>
    </subcellularLocation>
</comment>
<evidence type="ECO:0000256" key="3">
    <source>
        <dbReference type="ARBA" id="ARBA00022692"/>
    </source>
</evidence>
<dbReference type="AlphaFoldDB" id="W2S518"/>
<evidence type="ECO:0000256" key="2">
    <source>
        <dbReference type="ARBA" id="ARBA00008974"/>
    </source>
</evidence>
<dbReference type="InParanoid" id="W2S518"/>
<dbReference type="HOGENOM" id="CLU_021555_2_1_1"/>
<feature type="transmembrane region" description="Helical" evidence="6">
    <location>
        <begin position="112"/>
        <end position="137"/>
    </location>
</feature>
<dbReference type="GeneID" id="19970198"/>
<feature type="transmembrane region" description="Helical" evidence="6">
    <location>
        <begin position="204"/>
        <end position="224"/>
    </location>
</feature>
<dbReference type="RefSeq" id="XP_008715436.1">
    <property type="nucleotide sequence ID" value="XM_008717214.1"/>
</dbReference>
<dbReference type="OrthoDB" id="2018619at2759"/>
<evidence type="ECO:0000256" key="4">
    <source>
        <dbReference type="ARBA" id="ARBA00022989"/>
    </source>
</evidence>
<feature type="transmembrane region" description="Helical" evidence="6">
    <location>
        <begin position="49"/>
        <end position="72"/>
    </location>
</feature>
<reference evidence="7 8" key="1">
    <citation type="submission" date="2013-03" db="EMBL/GenBank/DDBJ databases">
        <title>The Genome Sequence of Phialophora europaea CBS 101466.</title>
        <authorList>
            <consortium name="The Broad Institute Genomics Platform"/>
            <person name="Cuomo C."/>
            <person name="de Hoog S."/>
            <person name="Gorbushina A."/>
            <person name="Walker B."/>
            <person name="Young S.K."/>
            <person name="Zeng Q."/>
            <person name="Gargeya S."/>
            <person name="Fitzgerald M."/>
            <person name="Haas B."/>
            <person name="Abouelleil A."/>
            <person name="Allen A.W."/>
            <person name="Alvarado L."/>
            <person name="Arachchi H.M."/>
            <person name="Berlin A.M."/>
            <person name="Chapman S.B."/>
            <person name="Gainer-Dewar J."/>
            <person name="Goldberg J."/>
            <person name="Griggs A."/>
            <person name="Gujja S."/>
            <person name="Hansen M."/>
            <person name="Howarth C."/>
            <person name="Imamovic A."/>
            <person name="Ireland A."/>
            <person name="Larimer J."/>
            <person name="McCowan C."/>
            <person name="Murphy C."/>
            <person name="Pearson M."/>
            <person name="Poon T.W."/>
            <person name="Priest M."/>
            <person name="Roberts A."/>
            <person name="Saif S."/>
            <person name="Shea T."/>
            <person name="Sisk P."/>
            <person name="Sykes S."/>
            <person name="Wortman J."/>
            <person name="Nusbaum C."/>
            <person name="Birren B."/>
        </authorList>
    </citation>
    <scope>NUCLEOTIDE SEQUENCE [LARGE SCALE GENOMIC DNA]</scope>
    <source>
        <strain evidence="7 8">CBS 101466</strain>
    </source>
</reference>
<gene>
    <name evidence="7" type="ORF">HMPREF1541_02859</name>
</gene>
<keyword evidence="8" id="KW-1185">Reference proteome</keyword>
<sequence>MARSVVSRVSSALKVEESATETTGTKSYGKWSNVDLEPTPPTQRNWSGWYFFAFQFSVAFSPTTYNIGSSLYAVGLNWWLITISAFVGTGLCCIVLFLNSRGPAWYHIGYPVYMRVAAGIYGSLWFIFLRMAVAMFYEGTQTYYASRQLDVALRCIFGHQWTDIPNRLPASAGITSSQMIAFFLTWLLQFPLAWLHPSKAGPLFAVKSVLSPTAYLVTMIWALVKFGGVDLQLSDAEASNLGWSFMRAINTVVSGVVPPMVNIADLARYANHPRDVWPLTFGLFISKPLVILIGLFTTAAGKKRFGVANWNQWDFYSLVLDNYWGPGTRTLVFLGSFIQCFATIVTNVSSNAIPIGCDLTGLFPKYFTIVRGQILCNVLIWAVVPWLLVNSAANFLTFLGSYLCFISPVLASMIVDYWYARRGNIHVPSLYRPDDSSPYHYYKGFNFRIYIAWLAGVVLVISGISGAINPGSISQTAVNIYNTGFLLSFAAGGTVYFILCKLFPIEVYPAGREHESKRWERMVPTEGFFPDDDPMPEYLSEKIMLGEEPMTVESARPVEKS</sequence>
<dbReference type="GO" id="GO:0015205">
    <property type="term" value="F:nucleobase transmembrane transporter activity"/>
    <property type="evidence" value="ECO:0007669"/>
    <property type="project" value="TreeGrafter"/>
</dbReference>
<dbReference type="Gene3D" id="1.10.4160.10">
    <property type="entry name" value="Hydantoin permease"/>
    <property type="match status" value="1"/>
</dbReference>
<evidence type="ECO:0000256" key="1">
    <source>
        <dbReference type="ARBA" id="ARBA00004141"/>
    </source>
</evidence>
<dbReference type="Proteomes" id="UP000030752">
    <property type="component" value="Unassembled WGS sequence"/>
</dbReference>
<evidence type="ECO:0000313" key="8">
    <source>
        <dbReference type="Proteomes" id="UP000030752"/>
    </source>
</evidence>
<keyword evidence="3 6" id="KW-0812">Transmembrane</keyword>
<accession>W2S518</accession>
<proteinExistence type="inferred from homology"/>
<keyword evidence="5 6" id="KW-0472">Membrane</keyword>
<comment type="similarity">
    <text evidence="2">Belongs to the purine-cytosine permease (2.A.39) family.</text>
</comment>
<dbReference type="eggNOG" id="KOG2466">
    <property type="taxonomic scope" value="Eukaryota"/>
</dbReference>
<dbReference type="Pfam" id="PF02133">
    <property type="entry name" value="Transp_cyt_pur"/>
    <property type="match status" value="1"/>
</dbReference>
<feature type="transmembrane region" description="Helical" evidence="6">
    <location>
        <begin position="369"/>
        <end position="389"/>
    </location>
</feature>
<keyword evidence="4 6" id="KW-1133">Transmembrane helix</keyword>
<protein>
    <recommendedName>
        <fullName evidence="9">Allantoin permease</fullName>
    </recommendedName>
</protein>
<feature type="transmembrane region" description="Helical" evidence="6">
    <location>
        <begin position="78"/>
        <end position="100"/>
    </location>
</feature>
<feature type="transmembrane region" description="Helical" evidence="6">
    <location>
        <begin position="395"/>
        <end position="419"/>
    </location>
</feature>
<dbReference type="EMBL" id="KB822718">
    <property type="protein sequence ID" value="ETN43700.1"/>
    <property type="molecule type" value="Genomic_DNA"/>
</dbReference>
<evidence type="ECO:0008006" key="9">
    <source>
        <dbReference type="Google" id="ProtNLM"/>
    </source>
</evidence>
<dbReference type="InterPro" id="IPR001248">
    <property type="entry name" value="Pur-cyt_permease"/>
</dbReference>
<name>W2S518_CYPE1</name>
<dbReference type="GO" id="GO:0005886">
    <property type="term" value="C:plasma membrane"/>
    <property type="evidence" value="ECO:0007669"/>
    <property type="project" value="TreeGrafter"/>
</dbReference>
<evidence type="ECO:0000256" key="5">
    <source>
        <dbReference type="ARBA" id="ARBA00023136"/>
    </source>
</evidence>
<dbReference type="PANTHER" id="PTHR30618:SF0">
    <property type="entry name" value="PURINE-URACIL PERMEASE NCS1"/>
    <property type="match status" value="1"/>
</dbReference>
<feature type="transmembrane region" description="Helical" evidence="6">
    <location>
        <begin position="276"/>
        <end position="296"/>
    </location>
</feature>
<feature type="transmembrane region" description="Helical" evidence="6">
    <location>
        <begin position="480"/>
        <end position="499"/>
    </location>
</feature>
<feature type="transmembrane region" description="Helical" evidence="6">
    <location>
        <begin position="170"/>
        <end position="192"/>
    </location>
</feature>